<gene>
    <name evidence="5" type="ORF">LITE_LOCUS14039</name>
</gene>
<proteinExistence type="predicted"/>
<reference evidence="5" key="1">
    <citation type="submission" date="2022-08" db="EMBL/GenBank/DDBJ databases">
        <authorList>
            <person name="Gutierrez-Valencia J."/>
        </authorList>
    </citation>
    <scope>NUCLEOTIDE SEQUENCE</scope>
</reference>
<sequence length="772" mass="85976">MAEGSKARLVRCPKCNNLLTELPNFSVYKCGSCAAVLRAKKNPRETDGDSFDKLERLSAKEGGIAMNPYAANAKPIFSWEKDRVFRQGPSYPSNKSSMVDQSQPAIDNYTNRRMMMMKEKQNGFHDFAPRRVIDESSSYQNTRLMGGGVNRGECSTSSSYGYGRVRKEEYDPLDRATSTTRISYLEHDRAELLRKVDELKQQLNQVCDSSSTSLKHNVMIPSPYHQSHAPRGYFSSDLSRDQRFESHPHGNLYHKQQQQQPAAHSSCACCSKNFHVCSSEPQQYGSDFSYDTRSVGVPPPSPGYSVATSRDPQIQSRWLAAVAKGNNRRLLRRPIACGAPFITCCACFELLELPRKTRMKEKDRVKLRCGACSEVLMLELRSKKLMVSVCEEMKEMDVKAVDGSCELSNDVHENVANVCEVQTTGLQGSIQAEEEQILNIVERDKRKGYASSSGSSSSSSFCSPSDSSDEEESIKEIAVPQHVSCAIDLAVKDGESPAMSTMHDGQENLGGSKEEALNLEPEGNINTHTRDQANDASRKDASSMAAAVPEVEEEFSFSDYRNMDSSLDSIEMSNAKASPIHRLAGVFKKSFKDFAKPLSPQPAKKNKPLVFVNGQPIHEDSLRMAEKLAGPIHPGDYWYDFRAGFWGVMGQPCLGVIPVSLSIISHYKKLCCCLVNTTDMAFIEEFNYPMPRNCAAGNTGVFVNGRELHQQDMELLSKRGLPTLKHKFYTLEIDGRLYDNDSRKELGGLGKLAPTVEKVKRGFGMKVPRFVE</sequence>
<name>A0AAV0JGZ8_9ROSI</name>
<feature type="domain" description="Probable zinc-ribbon" evidence="3">
    <location>
        <begin position="336"/>
        <end position="380"/>
    </location>
</feature>
<feature type="compositionally biased region" description="Basic and acidic residues" evidence="2">
    <location>
        <begin position="528"/>
        <end position="541"/>
    </location>
</feature>
<dbReference type="PANTHER" id="PTHR31105:SF38">
    <property type="entry name" value="PROTEIN ENHANCED DISEASE RESISTANCE 4"/>
    <property type="match status" value="1"/>
</dbReference>
<comment type="caution">
    <text evidence="5">The sequence shown here is derived from an EMBL/GenBank/DDBJ whole genome shotgun (WGS) entry which is preliminary data.</text>
</comment>
<dbReference type="GO" id="GO:1900150">
    <property type="term" value="P:regulation of defense response to fungus"/>
    <property type="evidence" value="ECO:0007669"/>
    <property type="project" value="InterPro"/>
</dbReference>
<dbReference type="Pfam" id="PF22910">
    <property type="entry name" value="EDR4-like_1st"/>
    <property type="match status" value="1"/>
</dbReference>
<dbReference type="EMBL" id="CAMGYJ010000005">
    <property type="protein sequence ID" value="CAI0408625.1"/>
    <property type="molecule type" value="Genomic_DNA"/>
</dbReference>
<protein>
    <recommendedName>
        <fullName evidence="7">Zinc-ribbon domain-containing protein</fullName>
    </recommendedName>
</protein>
<evidence type="ECO:0000259" key="4">
    <source>
        <dbReference type="Pfam" id="PF22910"/>
    </source>
</evidence>
<evidence type="ECO:0008006" key="7">
    <source>
        <dbReference type="Google" id="ProtNLM"/>
    </source>
</evidence>
<feature type="coiled-coil region" evidence="1">
    <location>
        <begin position="182"/>
        <end position="209"/>
    </location>
</feature>
<dbReference type="AlphaFoldDB" id="A0AAV0JGZ8"/>
<feature type="region of interest" description="Disordered" evidence="2">
    <location>
        <begin position="448"/>
        <end position="475"/>
    </location>
</feature>
<evidence type="ECO:0000256" key="2">
    <source>
        <dbReference type="SAM" id="MobiDB-lite"/>
    </source>
</evidence>
<dbReference type="PANTHER" id="PTHR31105">
    <property type="entry name" value="EXTRA-LARGE G-PROTEIN-LIKE"/>
    <property type="match status" value="1"/>
</dbReference>
<feature type="compositionally biased region" description="Low complexity" evidence="2">
    <location>
        <begin position="451"/>
        <end position="466"/>
    </location>
</feature>
<dbReference type="InterPro" id="IPR021480">
    <property type="entry name" value="Zinc_ribbon_12"/>
</dbReference>
<evidence type="ECO:0000256" key="1">
    <source>
        <dbReference type="SAM" id="Coils"/>
    </source>
</evidence>
<keyword evidence="1" id="KW-0175">Coiled coil</keyword>
<keyword evidence="6" id="KW-1185">Reference proteome</keyword>
<evidence type="ECO:0000259" key="3">
    <source>
        <dbReference type="Pfam" id="PF11331"/>
    </source>
</evidence>
<dbReference type="InterPro" id="IPR040244">
    <property type="entry name" value="EDR4-like"/>
</dbReference>
<evidence type="ECO:0000313" key="6">
    <source>
        <dbReference type="Proteomes" id="UP001154282"/>
    </source>
</evidence>
<feature type="domain" description="Enhanced disease resistance 4-like N-terminal" evidence="4">
    <location>
        <begin position="6"/>
        <end position="39"/>
    </location>
</feature>
<dbReference type="InterPro" id="IPR055126">
    <property type="entry name" value="EDR4-like_N"/>
</dbReference>
<feature type="region of interest" description="Disordered" evidence="2">
    <location>
        <begin position="524"/>
        <end position="547"/>
    </location>
</feature>
<dbReference type="Proteomes" id="UP001154282">
    <property type="component" value="Unassembled WGS sequence"/>
</dbReference>
<organism evidence="5 6">
    <name type="scientific">Linum tenue</name>
    <dbReference type="NCBI Taxonomy" id="586396"/>
    <lineage>
        <taxon>Eukaryota</taxon>
        <taxon>Viridiplantae</taxon>
        <taxon>Streptophyta</taxon>
        <taxon>Embryophyta</taxon>
        <taxon>Tracheophyta</taxon>
        <taxon>Spermatophyta</taxon>
        <taxon>Magnoliopsida</taxon>
        <taxon>eudicotyledons</taxon>
        <taxon>Gunneridae</taxon>
        <taxon>Pentapetalae</taxon>
        <taxon>rosids</taxon>
        <taxon>fabids</taxon>
        <taxon>Malpighiales</taxon>
        <taxon>Linaceae</taxon>
        <taxon>Linum</taxon>
    </lineage>
</organism>
<evidence type="ECO:0000313" key="5">
    <source>
        <dbReference type="EMBL" id="CAI0408625.1"/>
    </source>
</evidence>
<accession>A0AAV0JGZ8</accession>
<dbReference type="Pfam" id="PF11331">
    <property type="entry name" value="Zn_ribbon_12"/>
    <property type="match status" value="1"/>
</dbReference>